<dbReference type="InterPro" id="IPR000212">
    <property type="entry name" value="DNA_helicase_UvrD/REP"/>
</dbReference>
<name>A0A9E4ZFD2_9EURY</name>
<evidence type="ECO:0000256" key="1">
    <source>
        <dbReference type="ARBA" id="ARBA00022741"/>
    </source>
</evidence>
<dbReference type="Pfam" id="PF00580">
    <property type="entry name" value="UvrD-helicase"/>
    <property type="match status" value="1"/>
</dbReference>
<reference evidence="11" key="1">
    <citation type="journal article" date="2021" name="mSystems">
        <title>Bacteria and Archaea Synergistically Convert Glycine Betaine to Biogenic Methane in the Formosa Cold Seep of the South China Sea.</title>
        <authorList>
            <person name="Li L."/>
            <person name="Zhang W."/>
            <person name="Zhang S."/>
            <person name="Song L."/>
            <person name="Sun Q."/>
            <person name="Zhang H."/>
            <person name="Xiang H."/>
            <person name="Dong X."/>
        </authorList>
    </citation>
    <scope>NUCLEOTIDE SEQUENCE</scope>
    <source>
        <strain evidence="11">LLY</strain>
    </source>
</reference>
<keyword evidence="2 9" id="KW-0378">Hydrolase</keyword>
<dbReference type="EC" id="5.6.2.4" evidence="7"/>
<dbReference type="GO" id="GO:0043138">
    <property type="term" value="F:3'-5' DNA helicase activity"/>
    <property type="evidence" value="ECO:0007669"/>
    <property type="project" value="UniProtKB-EC"/>
</dbReference>
<accession>A0A9E4ZFD2</accession>
<dbReference type="InterPro" id="IPR027417">
    <property type="entry name" value="P-loop_NTPase"/>
</dbReference>
<keyword evidence="1 9" id="KW-0547">Nucleotide-binding</keyword>
<dbReference type="Gene3D" id="3.40.50.300">
    <property type="entry name" value="P-loop containing nucleotide triphosphate hydrolases"/>
    <property type="match status" value="2"/>
</dbReference>
<comment type="caution">
    <text evidence="11">The sequence shown here is derived from an EMBL/GenBank/DDBJ whole genome shotgun (WGS) entry which is preliminary data.</text>
</comment>
<organism evidence="11 12">
    <name type="scientific">Methanococcoides seepicolus</name>
    <dbReference type="NCBI Taxonomy" id="2828780"/>
    <lineage>
        <taxon>Archaea</taxon>
        <taxon>Methanobacteriati</taxon>
        <taxon>Methanobacteriota</taxon>
        <taxon>Stenosarchaea group</taxon>
        <taxon>Methanomicrobia</taxon>
        <taxon>Methanosarcinales</taxon>
        <taxon>Methanosarcinaceae</taxon>
        <taxon>Methanococcoides</taxon>
    </lineage>
</organism>
<dbReference type="AlphaFoldDB" id="A0A9E4ZFD2"/>
<dbReference type="PROSITE" id="PS51198">
    <property type="entry name" value="UVRD_HELICASE_ATP_BIND"/>
    <property type="match status" value="1"/>
</dbReference>
<keyword evidence="5" id="KW-0413">Isomerase</keyword>
<evidence type="ECO:0000256" key="9">
    <source>
        <dbReference type="PROSITE-ProRule" id="PRU00560"/>
    </source>
</evidence>
<dbReference type="PANTHER" id="PTHR11070">
    <property type="entry name" value="UVRD / RECB / PCRA DNA HELICASE FAMILY MEMBER"/>
    <property type="match status" value="1"/>
</dbReference>
<proteinExistence type="predicted"/>
<evidence type="ECO:0000256" key="5">
    <source>
        <dbReference type="ARBA" id="ARBA00023235"/>
    </source>
</evidence>
<evidence type="ECO:0000256" key="6">
    <source>
        <dbReference type="ARBA" id="ARBA00034617"/>
    </source>
</evidence>
<keyword evidence="3 9" id="KW-0347">Helicase</keyword>
<evidence type="ECO:0000256" key="4">
    <source>
        <dbReference type="ARBA" id="ARBA00022840"/>
    </source>
</evidence>
<evidence type="ECO:0000256" key="2">
    <source>
        <dbReference type="ARBA" id="ARBA00022801"/>
    </source>
</evidence>
<evidence type="ECO:0000256" key="7">
    <source>
        <dbReference type="ARBA" id="ARBA00034808"/>
    </source>
</evidence>
<reference evidence="11" key="2">
    <citation type="submission" date="2021-04" db="EMBL/GenBank/DDBJ databases">
        <authorList>
            <person name="Dong X."/>
        </authorList>
    </citation>
    <scope>NUCLEOTIDE SEQUENCE</scope>
    <source>
        <strain evidence="11">LLY</strain>
    </source>
</reference>
<dbReference type="InterPro" id="IPR014016">
    <property type="entry name" value="UvrD-like_ATP-bd"/>
</dbReference>
<dbReference type="EMBL" id="JAGSOI010000034">
    <property type="protein sequence ID" value="MCM1987066.1"/>
    <property type="molecule type" value="Genomic_DNA"/>
</dbReference>
<dbReference type="GO" id="GO:0003677">
    <property type="term" value="F:DNA binding"/>
    <property type="evidence" value="ECO:0007669"/>
    <property type="project" value="InterPro"/>
</dbReference>
<keyword evidence="12" id="KW-1185">Reference proteome</keyword>
<comment type="catalytic activity">
    <reaction evidence="6">
        <text>Couples ATP hydrolysis with the unwinding of duplex DNA by translocating in the 3'-5' direction.</text>
        <dbReference type="EC" id="5.6.2.4"/>
    </reaction>
</comment>
<dbReference type="Proteomes" id="UP001056766">
    <property type="component" value="Unassembled WGS sequence"/>
</dbReference>
<dbReference type="GO" id="GO:0005524">
    <property type="term" value="F:ATP binding"/>
    <property type="evidence" value="ECO:0007669"/>
    <property type="project" value="UniProtKB-UniRule"/>
</dbReference>
<dbReference type="RefSeq" id="WP_250868412.1">
    <property type="nucleotide sequence ID" value="NZ_JAGSOI010000034.1"/>
</dbReference>
<dbReference type="GO" id="GO:0000725">
    <property type="term" value="P:recombinational repair"/>
    <property type="evidence" value="ECO:0007669"/>
    <property type="project" value="TreeGrafter"/>
</dbReference>
<evidence type="ECO:0000256" key="8">
    <source>
        <dbReference type="ARBA" id="ARBA00048988"/>
    </source>
</evidence>
<keyword evidence="4 9" id="KW-0067">ATP-binding</keyword>
<feature type="domain" description="UvrD-like helicase ATP-binding" evidence="10">
    <location>
        <begin position="1"/>
        <end position="272"/>
    </location>
</feature>
<comment type="catalytic activity">
    <reaction evidence="8">
        <text>ATP + H2O = ADP + phosphate + H(+)</text>
        <dbReference type="Rhea" id="RHEA:13065"/>
        <dbReference type="ChEBI" id="CHEBI:15377"/>
        <dbReference type="ChEBI" id="CHEBI:15378"/>
        <dbReference type="ChEBI" id="CHEBI:30616"/>
        <dbReference type="ChEBI" id="CHEBI:43474"/>
        <dbReference type="ChEBI" id="CHEBI:456216"/>
        <dbReference type="EC" id="5.6.2.4"/>
    </reaction>
</comment>
<sequence length="505" mass="57711">MTRISIWGAPGCGKTTRLIKEFVKQPENTLLTTFRRNTANEIRGRLSESTQIDFDILESNIKTIHGECYTLLGGKGYAKVVNSAALKEFSSEAGYKVKAQNYNNPGRGLMDCHAWLANTGTPLKMVWKYPNFRELKISPSTATDSLKHYGEWKIENGYIDFTDMLTDAYEQGLVPEQNILMDDEFQDQTYLQNKIINTWAEDMDQVIIAGDPLQSLYGFWGGSPDYFEQFQGELEVLPVSHRLTPEIWNFGAEVVRFNGMQPPDIETSHRHGIIKQLNERDYFAHVELWEGVPGNTAFHLVRSNYQAPSIAFTMAENGILWNGLYGWSYTELCVFNAIILVRNGQWLEKEHFRALVDTYPLKYFDFEGTKKELKESINKISTSDCQLYMTFQLYQILKSADSVAHMSNPGKLIVAKINNALVRYRRPLSGKDFHTTLTTIHGSKGLEANKVFLHTEITQTIRKSKRKDSAAEARVFYVGITRARNELYIVKNRGPNNYRLPMVVA</sequence>
<dbReference type="SUPFAM" id="SSF52540">
    <property type="entry name" value="P-loop containing nucleoside triphosphate hydrolases"/>
    <property type="match status" value="1"/>
</dbReference>
<feature type="binding site" evidence="9">
    <location>
        <begin position="8"/>
        <end position="15"/>
    </location>
    <ligand>
        <name>ATP</name>
        <dbReference type="ChEBI" id="CHEBI:30616"/>
    </ligand>
</feature>
<dbReference type="Pfam" id="PF13361">
    <property type="entry name" value="UvrD_C"/>
    <property type="match status" value="1"/>
</dbReference>
<dbReference type="PANTHER" id="PTHR11070:SF2">
    <property type="entry name" value="ATP-DEPENDENT DNA HELICASE SRS2"/>
    <property type="match status" value="1"/>
</dbReference>
<evidence type="ECO:0000259" key="10">
    <source>
        <dbReference type="PROSITE" id="PS51198"/>
    </source>
</evidence>
<evidence type="ECO:0000256" key="3">
    <source>
        <dbReference type="ARBA" id="ARBA00022806"/>
    </source>
</evidence>
<gene>
    <name evidence="11" type="ORF">KDK67_08715</name>
</gene>
<dbReference type="InterPro" id="IPR014017">
    <property type="entry name" value="DNA_helicase_UvrD-like_C"/>
</dbReference>
<evidence type="ECO:0000313" key="12">
    <source>
        <dbReference type="Proteomes" id="UP001056766"/>
    </source>
</evidence>
<dbReference type="GO" id="GO:0016787">
    <property type="term" value="F:hydrolase activity"/>
    <property type="evidence" value="ECO:0007669"/>
    <property type="project" value="UniProtKB-UniRule"/>
</dbReference>
<evidence type="ECO:0000313" key="11">
    <source>
        <dbReference type="EMBL" id="MCM1987066.1"/>
    </source>
</evidence>
<protein>
    <recommendedName>
        <fullName evidence="7">DNA 3'-5' helicase</fullName>
        <ecNumber evidence="7">5.6.2.4</ecNumber>
    </recommendedName>
</protein>